<evidence type="ECO:0000256" key="1">
    <source>
        <dbReference type="ARBA" id="ARBA00001798"/>
    </source>
</evidence>
<keyword evidence="4" id="KW-0479">Metal-binding</keyword>
<dbReference type="Pfam" id="PF22191">
    <property type="entry name" value="IBR_1"/>
    <property type="match status" value="1"/>
</dbReference>
<evidence type="ECO:0000256" key="5">
    <source>
        <dbReference type="ARBA" id="ARBA00022737"/>
    </source>
</evidence>
<keyword evidence="14" id="KW-1185">Reference proteome</keyword>
<dbReference type="EC" id="2.3.2.31" evidence="2"/>
<evidence type="ECO:0000256" key="10">
    <source>
        <dbReference type="SAM" id="Phobius"/>
    </source>
</evidence>
<organism evidence="13 14">
    <name type="scientific">Blepharisma stoltei</name>
    <dbReference type="NCBI Taxonomy" id="1481888"/>
    <lineage>
        <taxon>Eukaryota</taxon>
        <taxon>Sar</taxon>
        <taxon>Alveolata</taxon>
        <taxon>Ciliophora</taxon>
        <taxon>Postciliodesmatophora</taxon>
        <taxon>Heterotrichea</taxon>
        <taxon>Heterotrichida</taxon>
        <taxon>Blepharismidae</taxon>
        <taxon>Blepharisma</taxon>
    </lineage>
</organism>
<feature type="transmembrane region" description="Helical" evidence="10">
    <location>
        <begin position="245"/>
        <end position="268"/>
    </location>
</feature>
<evidence type="ECO:0000259" key="11">
    <source>
        <dbReference type="PROSITE" id="PS50089"/>
    </source>
</evidence>
<name>A0AAU9JFL7_9CILI</name>
<dbReference type="AlphaFoldDB" id="A0AAU9JFL7"/>
<feature type="transmembrane region" description="Helical" evidence="10">
    <location>
        <begin position="309"/>
        <end position="331"/>
    </location>
</feature>
<protein>
    <recommendedName>
        <fullName evidence="2">RBR-type E3 ubiquitin transferase</fullName>
        <ecNumber evidence="2">2.3.2.31</ecNumber>
    </recommendedName>
</protein>
<evidence type="ECO:0000256" key="4">
    <source>
        <dbReference type="ARBA" id="ARBA00022723"/>
    </source>
</evidence>
<dbReference type="Gene3D" id="3.30.40.10">
    <property type="entry name" value="Zinc/RING finger domain, C3HC4 (zinc finger)"/>
    <property type="match status" value="1"/>
</dbReference>
<keyword evidence="7" id="KW-0833">Ubl conjugation pathway</keyword>
<feature type="transmembrane region" description="Helical" evidence="10">
    <location>
        <begin position="209"/>
        <end position="229"/>
    </location>
</feature>
<dbReference type="GO" id="GO:0016567">
    <property type="term" value="P:protein ubiquitination"/>
    <property type="evidence" value="ECO:0007669"/>
    <property type="project" value="InterPro"/>
</dbReference>
<dbReference type="PROSITE" id="PS51873">
    <property type="entry name" value="TRIAD"/>
    <property type="match status" value="1"/>
</dbReference>
<comment type="caution">
    <text evidence="13">The sequence shown here is derived from an EMBL/GenBank/DDBJ whole genome shotgun (WGS) entry which is preliminary data.</text>
</comment>
<evidence type="ECO:0000313" key="13">
    <source>
        <dbReference type="EMBL" id="CAG9324498.1"/>
    </source>
</evidence>
<dbReference type="InterPro" id="IPR002867">
    <property type="entry name" value="IBR_dom"/>
</dbReference>
<evidence type="ECO:0000256" key="3">
    <source>
        <dbReference type="ARBA" id="ARBA00022679"/>
    </source>
</evidence>
<dbReference type="SUPFAM" id="SSF57850">
    <property type="entry name" value="RING/U-box"/>
    <property type="match status" value="1"/>
</dbReference>
<dbReference type="InterPro" id="IPR044066">
    <property type="entry name" value="TRIAD_supradom"/>
</dbReference>
<evidence type="ECO:0000256" key="7">
    <source>
        <dbReference type="ARBA" id="ARBA00022786"/>
    </source>
</evidence>
<dbReference type="EMBL" id="CAJZBQ010000036">
    <property type="protein sequence ID" value="CAG9324498.1"/>
    <property type="molecule type" value="Genomic_DNA"/>
</dbReference>
<dbReference type="SMART" id="SM00647">
    <property type="entry name" value="IBR"/>
    <property type="match status" value="1"/>
</dbReference>
<evidence type="ECO:0000259" key="12">
    <source>
        <dbReference type="PROSITE" id="PS51873"/>
    </source>
</evidence>
<keyword evidence="5" id="KW-0677">Repeat</keyword>
<comment type="catalytic activity">
    <reaction evidence="1">
        <text>[E2 ubiquitin-conjugating enzyme]-S-ubiquitinyl-L-cysteine + [acceptor protein]-L-lysine = [E2 ubiquitin-conjugating enzyme]-L-cysteine + [acceptor protein]-N(6)-ubiquitinyl-L-lysine.</text>
        <dbReference type="EC" id="2.3.2.31"/>
    </reaction>
</comment>
<evidence type="ECO:0000256" key="6">
    <source>
        <dbReference type="ARBA" id="ARBA00022771"/>
    </source>
</evidence>
<evidence type="ECO:0000313" key="14">
    <source>
        <dbReference type="Proteomes" id="UP001162131"/>
    </source>
</evidence>
<dbReference type="GO" id="GO:0008270">
    <property type="term" value="F:zinc ion binding"/>
    <property type="evidence" value="ECO:0007669"/>
    <property type="project" value="UniProtKB-KW"/>
</dbReference>
<keyword evidence="6 9" id="KW-0863">Zinc-finger</keyword>
<dbReference type="InterPro" id="IPR013083">
    <property type="entry name" value="Znf_RING/FYVE/PHD"/>
</dbReference>
<reference evidence="13" key="1">
    <citation type="submission" date="2021-09" db="EMBL/GenBank/DDBJ databases">
        <authorList>
            <consortium name="AG Swart"/>
            <person name="Singh M."/>
            <person name="Singh A."/>
            <person name="Seah K."/>
            <person name="Emmerich C."/>
        </authorList>
    </citation>
    <scope>NUCLEOTIDE SEQUENCE</scope>
    <source>
        <strain evidence="13">ATCC30299</strain>
    </source>
</reference>
<feature type="transmembrane region" description="Helical" evidence="10">
    <location>
        <begin position="280"/>
        <end position="297"/>
    </location>
</feature>
<dbReference type="InterPro" id="IPR017907">
    <property type="entry name" value="Znf_RING_CS"/>
</dbReference>
<dbReference type="PANTHER" id="PTHR11685">
    <property type="entry name" value="RBR FAMILY RING FINGER AND IBR DOMAIN-CONTAINING"/>
    <property type="match status" value="1"/>
</dbReference>
<dbReference type="GO" id="GO:0061630">
    <property type="term" value="F:ubiquitin protein ligase activity"/>
    <property type="evidence" value="ECO:0007669"/>
    <property type="project" value="UniProtKB-EC"/>
</dbReference>
<sequence length="338" mass="39713">MFEYCYVCYTDHPKLDFCDLSCGCRFCREVIRSWIFTQLNKYFVEDFFIICPKGDRGHYLNEEDIRKCLTPEEFSSYQFILLKRSLSHDEDYRYCPSRNCNYIGWIDSTSTCTSLLECPMCLIKWKDPTLNPLSKRLYSNIQAVFTGNIEIFSLLWKELWTKLCPMCSFPIEKNGGCPHMVCQNCNHEFCWNCLSDYNNHNFSSCEFRFAYSSIYFAWVIILLILKIFYSSPFICEFALFSVKHIIILTISSAMLLLSIGTCLGAYYLSLAKWNRSWSSLLMFASVLAADYFLISSIESKTHEEFLEIVWLTIDLGFTFLCCWGGCFLLYYRRPALKM</sequence>
<keyword evidence="10" id="KW-0472">Membrane</keyword>
<evidence type="ECO:0000256" key="8">
    <source>
        <dbReference type="ARBA" id="ARBA00022833"/>
    </source>
</evidence>
<proteinExistence type="predicted"/>
<dbReference type="Gene3D" id="1.20.120.1750">
    <property type="match status" value="1"/>
</dbReference>
<dbReference type="InterPro" id="IPR031127">
    <property type="entry name" value="E3_UB_ligase_RBR"/>
</dbReference>
<feature type="domain" description="RING-type" evidence="11">
    <location>
        <begin position="164"/>
        <end position="205"/>
    </location>
</feature>
<evidence type="ECO:0000256" key="2">
    <source>
        <dbReference type="ARBA" id="ARBA00012251"/>
    </source>
</evidence>
<keyword evidence="10" id="KW-1133">Transmembrane helix</keyword>
<dbReference type="PROSITE" id="PS50089">
    <property type="entry name" value="ZF_RING_2"/>
    <property type="match status" value="1"/>
</dbReference>
<dbReference type="Proteomes" id="UP001162131">
    <property type="component" value="Unassembled WGS sequence"/>
</dbReference>
<keyword evidence="8" id="KW-0862">Zinc</keyword>
<accession>A0AAU9JFL7</accession>
<keyword evidence="3" id="KW-0808">Transferase</keyword>
<gene>
    <name evidence="13" type="ORF">BSTOLATCC_MIC36284</name>
</gene>
<dbReference type="InterPro" id="IPR001841">
    <property type="entry name" value="Znf_RING"/>
</dbReference>
<evidence type="ECO:0000256" key="9">
    <source>
        <dbReference type="PROSITE-ProRule" id="PRU00175"/>
    </source>
</evidence>
<keyword evidence="10" id="KW-0812">Transmembrane</keyword>
<dbReference type="PROSITE" id="PS00518">
    <property type="entry name" value="ZF_RING_1"/>
    <property type="match status" value="1"/>
</dbReference>
<feature type="domain" description="RING-type" evidence="12">
    <location>
        <begin position="1"/>
        <end position="209"/>
    </location>
</feature>